<protein>
    <submittedName>
        <fullName evidence="2">Uncharacterized protein</fullName>
    </submittedName>
</protein>
<dbReference type="Proteomes" id="UP000002640">
    <property type="component" value="Unassembled WGS sequence"/>
</dbReference>
<name>G4YV85_PHYSP</name>
<organism evidence="2 3">
    <name type="scientific">Phytophthora sojae (strain P6497)</name>
    <name type="common">Soybean stem and root rot agent</name>
    <name type="synonym">Phytophthora megasperma f. sp. glycines</name>
    <dbReference type="NCBI Taxonomy" id="1094619"/>
    <lineage>
        <taxon>Eukaryota</taxon>
        <taxon>Sar</taxon>
        <taxon>Stramenopiles</taxon>
        <taxon>Oomycota</taxon>
        <taxon>Peronosporomycetes</taxon>
        <taxon>Peronosporales</taxon>
        <taxon>Peronosporaceae</taxon>
        <taxon>Phytophthora</taxon>
    </lineage>
</organism>
<dbReference type="EMBL" id="JH159152">
    <property type="protein sequence ID" value="EGZ24384.1"/>
    <property type="molecule type" value="Genomic_DNA"/>
</dbReference>
<evidence type="ECO:0000256" key="1">
    <source>
        <dbReference type="SAM" id="MobiDB-lite"/>
    </source>
</evidence>
<dbReference type="AlphaFoldDB" id="G4YV85"/>
<sequence>QTTGAPHIISMIPLTERLSSRLPAQSASEYATSSSDTGSTSSWPCPPRVREHTSRLPPKKLFSLFA</sequence>
<reference evidence="2 3" key="1">
    <citation type="journal article" date="2006" name="Science">
        <title>Phytophthora genome sequences uncover evolutionary origins and mechanisms of pathogenesis.</title>
        <authorList>
            <person name="Tyler B.M."/>
            <person name="Tripathy S."/>
            <person name="Zhang X."/>
            <person name="Dehal P."/>
            <person name="Jiang R.H."/>
            <person name="Aerts A."/>
            <person name="Arredondo F.D."/>
            <person name="Baxter L."/>
            <person name="Bensasson D."/>
            <person name="Beynon J.L."/>
            <person name="Chapman J."/>
            <person name="Damasceno C.M."/>
            <person name="Dorrance A.E."/>
            <person name="Dou D."/>
            <person name="Dickerman A.W."/>
            <person name="Dubchak I.L."/>
            <person name="Garbelotto M."/>
            <person name="Gijzen M."/>
            <person name="Gordon S.G."/>
            <person name="Govers F."/>
            <person name="Grunwald N.J."/>
            <person name="Huang W."/>
            <person name="Ivors K.L."/>
            <person name="Jones R.W."/>
            <person name="Kamoun S."/>
            <person name="Krampis K."/>
            <person name="Lamour K.H."/>
            <person name="Lee M.K."/>
            <person name="McDonald W.H."/>
            <person name="Medina M."/>
            <person name="Meijer H.J."/>
            <person name="Nordberg E.K."/>
            <person name="Maclean D.J."/>
            <person name="Ospina-Giraldo M.D."/>
            <person name="Morris P.F."/>
            <person name="Phuntumart V."/>
            <person name="Putnam N.H."/>
            <person name="Rash S."/>
            <person name="Rose J.K."/>
            <person name="Sakihama Y."/>
            <person name="Salamov A.A."/>
            <person name="Savidor A."/>
            <person name="Scheuring C.F."/>
            <person name="Smith B.M."/>
            <person name="Sobral B.W."/>
            <person name="Terry A."/>
            <person name="Torto-Alalibo T.A."/>
            <person name="Win J."/>
            <person name="Xu Z."/>
            <person name="Zhang H."/>
            <person name="Grigoriev I.V."/>
            <person name="Rokhsar D.S."/>
            <person name="Boore J.L."/>
        </authorList>
    </citation>
    <scope>NUCLEOTIDE SEQUENCE [LARGE SCALE GENOMIC DNA]</scope>
    <source>
        <strain evidence="2 3">P6497</strain>
    </source>
</reference>
<evidence type="ECO:0000313" key="3">
    <source>
        <dbReference type="Proteomes" id="UP000002640"/>
    </source>
</evidence>
<evidence type="ECO:0000313" key="2">
    <source>
        <dbReference type="EMBL" id="EGZ24384.1"/>
    </source>
</evidence>
<proteinExistence type="predicted"/>
<dbReference type="InParanoid" id="G4YV85"/>
<accession>G4YV85</accession>
<feature type="compositionally biased region" description="Polar residues" evidence="1">
    <location>
        <begin position="22"/>
        <end position="31"/>
    </location>
</feature>
<feature type="region of interest" description="Disordered" evidence="1">
    <location>
        <begin position="20"/>
        <end position="54"/>
    </location>
</feature>
<keyword evidence="3" id="KW-1185">Reference proteome</keyword>
<dbReference type="RefSeq" id="XP_009519672.1">
    <property type="nucleotide sequence ID" value="XM_009521377.1"/>
</dbReference>
<feature type="compositionally biased region" description="Low complexity" evidence="1">
    <location>
        <begin position="32"/>
        <end position="42"/>
    </location>
</feature>
<dbReference type="SMR" id="G4YV85"/>
<dbReference type="GeneID" id="20655227"/>
<gene>
    <name evidence="2" type="ORF">PHYSODRAFT_480167</name>
</gene>
<dbReference type="KEGG" id="psoj:PHYSODRAFT_480167"/>
<feature type="non-terminal residue" evidence="2">
    <location>
        <position position="1"/>
    </location>
</feature>